<dbReference type="PANTHER" id="PTHR30121:SF6">
    <property type="entry name" value="SLR6007 PROTEIN"/>
    <property type="match status" value="1"/>
</dbReference>
<dbReference type="InterPro" id="IPR051162">
    <property type="entry name" value="T4SS_component"/>
</dbReference>
<dbReference type="InterPro" id="IPR025955">
    <property type="entry name" value="TraC/Conjuga_ATPase"/>
</dbReference>
<evidence type="ECO:0000313" key="2">
    <source>
        <dbReference type="EMBL" id="QDZ92945.1"/>
    </source>
</evidence>
<name>A0A5B8R2J4_9GAMM</name>
<dbReference type="AlphaFoldDB" id="A0A5B8R2J4"/>
<organism evidence="2">
    <name type="scientific">Shewanella decolorationis</name>
    <dbReference type="NCBI Taxonomy" id="256839"/>
    <lineage>
        <taxon>Bacteria</taxon>
        <taxon>Pseudomonadati</taxon>
        <taxon>Pseudomonadota</taxon>
        <taxon>Gammaproteobacteria</taxon>
        <taxon>Alteromonadales</taxon>
        <taxon>Shewanellaceae</taxon>
        <taxon>Shewanella</taxon>
    </lineage>
</organism>
<gene>
    <name evidence="2" type="ORF">D0436_22195</name>
</gene>
<dbReference type="RefSeq" id="WP_208660773.1">
    <property type="nucleotide sequence ID" value="NZ_CP076856.1"/>
</dbReference>
<dbReference type="SUPFAM" id="SSF52540">
    <property type="entry name" value="P-loop containing nucleoside triphosphate hydrolases"/>
    <property type="match status" value="1"/>
</dbReference>
<dbReference type="Pfam" id="PF19044">
    <property type="entry name" value="P-loop_TraG"/>
    <property type="match status" value="1"/>
</dbReference>
<feature type="domain" description="TraG P-loop" evidence="1">
    <location>
        <begin position="646"/>
        <end position="874"/>
    </location>
</feature>
<dbReference type="Pfam" id="PF11130">
    <property type="entry name" value="TraC_F_IV"/>
    <property type="match status" value="1"/>
</dbReference>
<dbReference type="PANTHER" id="PTHR30121">
    <property type="entry name" value="UNCHARACTERIZED PROTEIN YJGR-RELATED"/>
    <property type="match status" value="1"/>
</dbReference>
<evidence type="ECO:0000259" key="1">
    <source>
        <dbReference type="Pfam" id="PF19044"/>
    </source>
</evidence>
<reference evidence="2" key="1">
    <citation type="journal article" date="2019" name="Ecotoxicol. Environ. Saf.">
        <title>Microbial characterization of heavy metal resistant bacterial strains isolated from an electroplating wastewater treatment plant.</title>
        <authorList>
            <person name="Cai X."/>
            <person name="Zheng X."/>
            <person name="Zhang D."/>
            <person name="Iqbal W."/>
            <person name="Liu C."/>
            <person name="Yang B."/>
            <person name="Zhao X."/>
            <person name="Lu X."/>
            <person name="Mao Y."/>
        </authorList>
    </citation>
    <scope>NUCLEOTIDE SEQUENCE [LARGE SCALE GENOMIC DNA]</scope>
    <source>
        <strain evidence="2">Ni1-3</strain>
    </source>
</reference>
<dbReference type="InterPro" id="IPR027417">
    <property type="entry name" value="P-loop_NTPase"/>
</dbReference>
<protein>
    <submittedName>
        <fullName evidence="2">Conjugal transfer protein TraC</fullName>
    </submittedName>
</protein>
<dbReference type="Gene3D" id="1.10.8.730">
    <property type="match status" value="1"/>
</dbReference>
<dbReference type="Gene3D" id="3.40.50.300">
    <property type="entry name" value="P-loop containing nucleotide triphosphate hydrolases"/>
    <property type="match status" value="1"/>
</dbReference>
<dbReference type="EMBL" id="CP031775">
    <property type="protein sequence ID" value="QDZ92945.1"/>
    <property type="molecule type" value="Genomic_DNA"/>
</dbReference>
<dbReference type="InterPro" id="IPR043964">
    <property type="entry name" value="P-loop_TraG"/>
</dbReference>
<accession>A0A5B8R2J4</accession>
<proteinExistence type="predicted"/>
<sequence>MTTVNNWKNSLGIEKYSSIIPILDEFVSEEGEHLGYILEGGYLGVTWLCPPSGGYGASTISTLDSIFKKVYPEGTVLQFSLVASDDLVTVLDNYRHCRGKRNRFDTVIDNDNMTEYMVDYYKALADTSIPSRDMEGVPLRNFEVWASIKVPIKKAMPSTEEVEDFVDMANNHEASLQQIFGVATKMQPEILINRLQMIHNPSPNAVWRRGIKVDGRQGCYRSSQPIRAQLLEPGTEVKVDGSDYMAIKAEDGSKRFIQSVSIKEFPDSIYQGTLHLMTGDWLKGDDGAIPGNFMINLVVEMSPKKVAKDYSKRRLMAKQIGEGPWARWISSLKYGLQDFEYYEHYLEREKAQHCRFHLNFQMWGPTLKSVKNSTKKLITRMEGFSWSAGVDSLIGRFTWLNGLPMCTSSEVSSFIERFDFLPSNLVKFFVPMVASWPGNAVRHPVLTYIARDGQLITFDPLKSDSNYNIFITATSGAGKSVSANYLIEGLLSTGENRYPDALGNIHGDPDGGRVFIIDSGRSYVKTTELYAGQFVEVMPDNRFAFNLCPFKSIDESQKDTDEGVVDSDANNYLGAQGEMLLNVLKLMAFPLGDCNSYQYSAMSVLLMQLWNEKGRETTIDDFADACAKHPREEVRQISDQLTPWCYLRGGQNSWMFNPNKPPIQFEKDLVVLELDGLNGSDQLKAVCIMLCIQRIQQEMFRHDQLHIVKAFILDEAWEFLKENKGVDEQTRQVLQTLAKFLESGWRRFRKYNSLGVCISQSMKDANESPAGIAMASNSAHLFYLMQNGEELARLNKEGKFIEQDYLLLRNIKTVRPFFSEVLLCSGGTKSVGRLYLPRAKALTYSTAPDEKKQIEIMMKDKGVDMFTACQMIAEREGKDLVGTWRRRFDAENES</sequence>